<dbReference type="Pfam" id="PF21804">
    <property type="entry name" value="Transposase_29"/>
    <property type="match status" value="1"/>
</dbReference>
<dbReference type="InterPro" id="IPR012337">
    <property type="entry name" value="RNaseH-like_sf"/>
</dbReference>
<feature type="non-terminal residue" evidence="1">
    <location>
        <position position="1"/>
    </location>
</feature>
<sequence length="650" mass="71794">EDAVAGLLPRQHGPKRASKVTEAAAARILALNKEGKNQRQIAGQVGLSVDTVRRVLGLTGPAVRLAEAEPVERQEEDSAEPLVAVAPPAPRTEERRAARAGVLVEAEPVFTEGAELPLLGLLLALPALAATGLLEEASDLFGQLRNGFYGLRASLLTFFFLALIREPRAEGATRIVPADLGRVLALDRAPEVKTLRRKLAEMGGLKLGSQLMGRLAHRHAQEHPEAMGYLYIDGHVRVYNGKRALPKVHSTRLRIAMPATHETWVGDANGDPVLVVIAPLQTSMVDEIRELLPELRRLVGDRRLTIVFDRGGWSPQFFAEMVGAGFDFLTYRKSPLRSEPRRSFTEHQLERDGVVHSYSLADRWVRLRLSQQRKGEPKTLRVRQVTRLTPDGHQTPILTSHADLTAAEVAYRMFARWRQENYFKYGRQHFALDALDTYAAVVDDPTRLVPNPARKQLARRLARARLGLVEAQAAYGAAAAGNQEAQRPTMRGFKVANAAAGQQVIKAQEVVRSLEAERDRTPNKVPLAQVRPEARLLETERKLLTHAVRMSAYNSESALARLLAPLYARSADEGRALLREAFRAAGDLRCANGRLEVCLNPLSAPRRTRALAALCELLNDTQTTYPGTEMVLQYSVKDHPSLTSTAPLCH</sequence>
<name>T0Z2P3_9ZZZZ</name>
<comment type="caution">
    <text evidence="1">The sequence shown here is derived from an EMBL/GenBank/DDBJ whole genome shotgun (WGS) entry which is preliminary data.</text>
</comment>
<proteinExistence type="predicted"/>
<evidence type="ECO:0000313" key="1">
    <source>
        <dbReference type="EMBL" id="EQD42186.1"/>
    </source>
</evidence>
<reference evidence="1" key="1">
    <citation type="submission" date="2013-08" db="EMBL/GenBank/DDBJ databases">
        <authorList>
            <person name="Mendez C."/>
            <person name="Richter M."/>
            <person name="Ferrer M."/>
            <person name="Sanchez J."/>
        </authorList>
    </citation>
    <scope>NUCLEOTIDE SEQUENCE</scope>
</reference>
<protein>
    <submittedName>
        <fullName evidence="1">Homeodomain-like insertion element (DNA transposition)</fullName>
    </submittedName>
</protein>
<keyword evidence="1" id="KW-0371">Homeobox</keyword>
<accession>T0Z2P3</accession>
<dbReference type="InterPro" id="IPR049343">
    <property type="entry name" value="Transposase_29"/>
</dbReference>
<organism evidence="1">
    <name type="scientific">mine drainage metagenome</name>
    <dbReference type="NCBI Taxonomy" id="410659"/>
    <lineage>
        <taxon>unclassified sequences</taxon>
        <taxon>metagenomes</taxon>
        <taxon>ecological metagenomes</taxon>
    </lineage>
</organism>
<dbReference type="SUPFAM" id="SSF53098">
    <property type="entry name" value="Ribonuclease H-like"/>
    <property type="match status" value="1"/>
</dbReference>
<dbReference type="EMBL" id="AUZY01009361">
    <property type="protein sequence ID" value="EQD42186.1"/>
    <property type="molecule type" value="Genomic_DNA"/>
</dbReference>
<dbReference type="AlphaFoldDB" id="T0Z2P3"/>
<gene>
    <name evidence="1" type="ORF">B1B_14169</name>
</gene>
<dbReference type="GO" id="GO:0003677">
    <property type="term" value="F:DNA binding"/>
    <property type="evidence" value="ECO:0007669"/>
    <property type="project" value="UniProtKB-KW"/>
</dbReference>
<keyword evidence="1" id="KW-0238">DNA-binding</keyword>
<reference evidence="1" key="2">
    <citation type="journal article" date="2014" name="ISME J.">
        <title>Microbial stratification in low pH oxic and suboxic macroscopic growths along an acid mine drainage.</title>
        <authorList>
            <person name="Mendez-Garcia C."/>
            <person name="Mesa V."/>
            <person name="Sprenger R.R."/>
            <person name="Richter M."/>
            <person name="Diez M.S."/>
            <person name="Solano J."/>
            <person name="Bargiela R."/>
            <person name="Golyshina O.V."/>
            <person name="Manteca A."/>
            <person name="Ramos J.L."/>
            <person name="Gallego J.R."/>
            <person name="Llorente I."/>
            <person name="Martins Dos Santos V.A."/>
            <person name="Jensen O.N."/>
            <person name="Pelaez A.I."/>
            <person name="Sanchez J."/>
            <person name="Ferrer M."/>
        </authorList>
    </citation>
    <scope>NUCLEOTIDE SEQUENCE</scope>
</reference>